<comment type="caution">
    <text evidence="5">The sequence shown here is derived from an EMBL/GenBank/DDBJ whole genome shotgun (WGS) entry which is preliminary data.</text>
</comment>
<dbReference type="GO" id="GO:0004331">
    <property type="term" value="F:fructose-2,6-bisphosphate 2-phosphatase activity"/>
    <property type="evidence" value="ECO:0007669"/>
    <property type="project" value="TreeGrafter"/>
</dbReference>
<evidence type="ECO:0000313" key="6">
    <source>
        <dbReference type="Proteomes" id="UP001165063"/>
    </source>
</evidence>
<proteinExistence type="predicted"/>
<feature type="compositionally biased region" description="Polar residues" evidence="3">
    <location>
        <begin position="20"/>
        <end position="35"/>
    </location>
</feature>
<protein>
    <submittedName>
        <fullName evidence="5">Unnamed protein product</fullName>
    </submittedName>
</protein>
<dbReference type="OrthoDB" id="267323at2759"/>
<dbReference type="SUPFAM" id="SSF53254">
    <property type="entry name" value="Phosphoglycerate mutase-like"/>
    <property type="match status" value="1"/>
</dbReference>
<evidence type="ECO:0000259" key="4">
    <source>
        <dbReference type="Pfam" id="PF01591"/>
    </source>
</evidence>
<dbReference type="InterPro" id="IPR013079">
    <property type="entry name" value="6Phosfructo_kin"/>
</dbReference>
<dbReference type="PANTHER" id="PTHR10606">
    <property type="entry name" value="6-PHOSPHOFRUCTO-2-KINASE/FRUCTOSE-2,6-BISPHOSPHATASE"/>
    <property type="match status" value="1"/>
</dbReference>
<sequence>MSDMNDIAEIEKPKIPGNYSARQSNRWINPSVKTTNGNGNGNGHNIDDDELSSEDSDLENDNIEQDGTHLQQSHVDNSMHNNHKHCPHEDIDEIHRTVSKFHVSPAQMYSTESGQMYHAGKFCLVLVGLPARGKTNLSIGLCRYLRWLGVRANLFHLGDYRREKTKSVPDDFFDPKPETEEGLKIKKKLTDLVVGDMVNFFENDLGQVAIYDAVNGNSKQRVELAETLRGKGIKVVFIESTVDSDELLERNIADAAKSPDYSAWDNDEAIADYKKRISIVSHSYETMDEPGLTYIKFINFGERLLVNESKHDFLTSKIIFYLMNTKIKMGSIYFARCSNNKWPFKSDPPLDAKGKDYAGKLHKAVVKQFKKQGHKDLPSNLVVWTSTRSRTAEMSQVFKDRGLVVRHRPELTQLKPGDAEGLNHQQLQEQFPSEYKSHQADPYHHRYPRAESYHDLALKLEPLIMEIERMSNDILIIADETIIRVFYGYLMSTSCFDIPQLSFPKNELIRITYNAYMNKAERIEVKGVIDE</sequence>
<gene>
    <name evidence="5" type="ORF">Amon01_000620800</name>
</gene>
<dbReference type="AlphaFoldDB" id="A0A9W6Z2F0"/>
<feature type="region of interest" description="Disordered" evidence="3">
    <location>
        <begin position="1"/>
        <end position="62"/>
    </location>
</feature>
<dbReference type="EMBL" id="BSXU01003833">
    <property type="protein sequence ID" value="GMG40460.1"/>
    <property type="molecule type" value="Genomic_DNA"/>
</dbReference>
<dbReference type="GO" id="GO:0003873">
    <property type="term" value="F:6-phosphofructo-2-kinase activity"/>
    <property type="evidence" value="ECO:0007669"/>
    <property type="project" value="InterPro"/>
</dbReference>
<feature type="compositionally biased region" description="Acidic residues" evidence="3">
    <location>
        <begin position="47"/>
        <end position="62"/>
    </location>
</feature>
<dbReference type="InterPro" id="IPR027417">
    <property type="entry name" value="P-loop_NTPase"/>
</dbReference>
<dbReference type="GO" id="GO:0006003">
    <property type="term" value="P:fructose 2,6-bisphosphate metabolic process"/>
    <property type="evidence" value="ECO:0007669"/>
    <property type="project" value="InterPro"/>
</dbReference>
<dbReference type="GO" id="GO:0005524">
    <property type="term" value="F:ATP binding"/>
    <property type="evidence" value="ECO:0007669"/>
    <property type="project" value="UniProtKB-KW"/>
</dbReference>
<keyword evidence="1" id="KW-0547">Nucleotide-binding</keyword>
<accession>A0A9W6Z2F0</accession>
<keyword evidence="2" id="KW-0067">ATP-binding</keyword>
<name>A0A9W6Z2F0_AMBMO</name>
<dbReference type="PANTHER" id="PTHR10606:SF39">
    <property type="entry name" value="6-PHOSPHOFRUCTO-2-KINASE_FRUCTOSE-2,6-BISPHOSPHATASE YLR345W-RELATED"/>
    <property type="match status" value="1"/>
</dbReference>
<organism evidence="5 6">
    <name type="scientific">Ambrosiozyma monospora</name>
    <name type="common">Yeast</name>
    <name type="synonym">Endomycopsis monosporus</name>
    <dbReference type="NCBI Taxonomy" id="43982"/>
    <lineage>
        <taxon>Eukaryota</taxon>
        <taxon>Fungi</taxon>
        <taxon>Dikarya</taxon>
        <taxon>Ascomycota</taxon>
        <taxon>Saccharomycotina</taxon>
        <taxon>Pichiomycetes</taxon>
        <taxon>Pichiales</taxon>
        <taxon>Pichiaceae</taxon>
        <taxon>Ambrosiozyma</taxon>
    </lineage>
</organism>
<reference evidence="5" key="1">
    <citation type="submission" date="2023-04" db="EMBL/GenBank/DDBJ databases">
        <title>Ambrosiozyma monospora NBRC 1965.</title>
        <authorList>
            <person name="Ichikawa N."/>
            <person name="Sato H."/>
            <person name="Tonouchi N."/>
        </authorList>
    </citation>
    <scope>NUCLEOTIDE SEQUENCE</scope>
    <source>
        <strain evidence="5">NBRC 1965</strain>
    </source>
</reference>
<dbReference type="InterPro" id="IPR013078">
    <property type="entry name" value="His_Pase_superF_clade-1"/>
</dbReference>
<dbReference type="InterPro" id="IPR029033">
    <property type="entry name" value="His_PPase_superfam"/>
</dbReference>
<feature type="domain" description="6-phosphofructo-2-kinase" evidence="4">
    <location>
        <begin position="112"/>
        <end position="327"/>
    </location>
</feature>
<dbReference type="InterPro" id="IPR003094">
    <property type="entry name" value="6Pfruct_kin"/>
</dbReference>
<evidence type="ECO:0000256" key="2">
    <source>
        <dbReference type="ARBA" id="ARBA00022840"/>
    </source>
</evidence>
<dbReference type="PIRSF" id="PIRSF000709">
    <property type="entry name" value="6PFK_2-Ptase"/>
    <property type="match status" value="1"/>
</dbReference>
<dbReference type="GO" id="GO:0005829">
    <property type="term" value="C:cytosol"/>
    <property type="evidence" value="ECO:0007669"/>
    <property type="project" value="TreeGrafter"/>
</dbReference>
<dbReference type="FunFam" id="3.40.50.300:FF:000644">
    <property type="entry name" value="GpmB, Fructose-2,6-bisphosphatase"/>
    <property type="match status" value="1"/>
</dbReference>
<dbReference type="Pfam" id="PF01591">
    <property type="entry name" value="6PF2K"/>
    <property type="match status" value="1"/>
</dbReference>
<evidence type="ECO:0000256" key="3">
    <source>
        <dbReference type="SAM" id="MobiDB-lite"/>
    </source>
</evidence>
<dbReference type="SUPFAM" id="SSF52540">
    <property type="entry name" value="P-loop containing nucleoside triphosphate hydrolases"/>
    <property type="match status" value="1"/>
</dbReference>
<evidence type="ECO:0000313" key="5">
    <source>
        <dbReference type="EMBL" id="GMG40460.1"/>
    </source>
</evidence>
<dbReference type="GO" id="GO:0006000">
    <property type="term" value="P:fructose metabolic process"/>
    <property type="evidence" value="ECO:0007669"/>
    <property type="project" value="InterPro"/>
</dbReference>
<dbReference type="PRINTS" id="PR00991">
    <property type="entry name" value="6PFRUCTKNASE"/>
</dbReference>
<dbReference type="Gene3D" id="3.40.50.300">
    <property type="entry name" value="P-loop containing nucleotide triphosphate hydrolases"/>
    <property type="match status" value="1"/>
</dbReference>
<dbReference type="Gene3D" id="3.40.50.1240">
    <property type="entry name" value="Phosphoglycerate mutase-like"/>
    <property type="match status" value="1"/>
</dbReference>
<evidence type="ECO:0000256" key="1">
    <source>
        <dbReference type="ARBA" id="ARBA00022741"/>
    </source>
</evidence>
<keyword evidence="6" id="KW-1185">Reference proteome</keyword>
<dbReference type="Proteomes" id="UP001165063">
    <property type="component" value="Unassembled WGS sequence"/>
</dbReference>
<dbReference type="Pfam" id="PF00300">
    <property type="entry name" value="His_Phos_1"/>
    <property type="match status" value="1"/>
</dbReference>